<dbReference type="GO" id="GO:0003677">
    <property type="term" value="F:DNA binding"/>
    <property type="evidence" value="ECO:0007669"/>
    <property type="project" value="UniProtKB-KW"/>
</dbReference>
<dbReference type="InterPro" id="IPR036390">
    <property type="entry name" value="WH_DNA-bd_sf"/>
</dbReference>
<sequence length="252" mass="27747">MKQITRHNAIIELVQLKNYVSTDELVAHFSVSPQTIRRDLNELAEQNKILRHHGGAALPSSSVNAAYADRKTMWSSEKARIAQNVAKLIPNGASLFIDIGTTPEAVAFALLNHNGLKIVTNNINVATLFSGKEDSQLIIAGGEVRTRDGAIFGEATIDFINQFQLDFGILGISGIDEQGTLLEFDYHEARTKRAIIENSRKTILVSDHSKFGRSAIAKVADATKIDYFFTSQEPEATFAEAFSKHNVEMIVC</sequence>
<dbReference type="InterPro" id="IPR001034">
    <property type="entry name" value="DeoR_HTH"/>
</dbReference>
<protein>
    <submittedName>
        <fullName evidence="6">Transcriptional regulator, DeoR family</fullName>
    </submittedName>
</protein>
<dbReference type="Gene3D" id="3.30.750.70">
    <property type="entry name" value="4-hydroxybutyrate coenzyme like domains"/>
    <property type="match status" value="1"/>
</dbReference>
<dbReference type="SUPFAM" id="SSF100950">
    <property type="entry name" value="NagB/RpiA/CoA transferase-like"/>
    <property type="match status" value="1"/>
</dbReference>
<keyword evidence="2" id="KW-0805">Transcription regulation</keyword>
<dbReference type="PROSITE" id="PS00894">
    <property type="entry name" value="HTH_DEOR_1"/>
    <property type="match status" value="1"/>
</dbReference>
<dbReference type="PROSITE" id="PS51000">
    <property type="entry name" value="HTH_DEOR_2"/>
    <property type="match status" value="1"/>
</dbReference>
<dbReference type="PANTHER" id="PTHR30363:SF4">
    <property type="entry name" value="GLYCEROL-3-PHOSPHATE REGULON REPRESSOR"/>
    <property type="match status" value="1"/>
</dbReference>
<organism evidence="6 7">
    <name type="scientific">Thorsellia anophelis DSM 18579</name>
    <dbReference type="NCBI Taxonomy" id="1123402"/>
    <lineage>
        <taxon>Bacteria</taxon>
        <taxon>Pseudomonadati</taxon>
        <taxon>Pseudomonadota</taxon>
        <taxon>Gammaproteobacteria</taxon>
        <taxon>Enterobacterales</taxon>
        <taxon>Thorselliaceae</taxon>
        <taxon>Thorsellia</taxon>
    </lineage>
</organism>
<dbReference type="Proteomes" id="UP000242642">
    <property type="component" value="Unassembled WGS sequence"/>
</dbReference>
<dbReference type="SUPFAM" id="SSF46785">
    <property type="entry name" value="Winged helix' DNA-binding domain"/>
    <property type="match status" value="1"/>
</dbReference>
<dbReference type="AlphaFoldDB" id="A0A1I0EB20"/>
<dbReference type="Pfam" id="PF00455">
    <property type="entry name" value="DeoRC"/>
    <property type="match status" value="1"/>
</dbReference>
<evidence type="ECO:0000313" key="7">
    <source>
        <dbReference type="Proteomes" id="UP000242642"/>
    </source>
</evidence>
<reference evidence="7" key="1">
    <citation type="submission" date="2016-10" db="EMBL/GenBank/DDBJ databases">
        <authorList>
            <person name="Varghese N."/>
            <person name="Submissions S."/>
        </authorList>
    </citation>
    <scope>NUCLEOTIDE SEQUENCE [LARGE SCALE GENOMIC DNA]</scope>
    <source>
        <strain evidence="7">DSM 18579</strain>
    </source>
</reference>
<dbReference type="InterPro" id="IPR036388">
    <property type="entry name" value="WH-like_DNA-bd_sf"/>
</dbReference>
<dbReference type="PRINTS" id="PR00037">
    <property type="entry name" value="HTHLACR"/>
</dbReference>
<dbReference type="InterPro" id="IPR018356">
    <property type="entry name" value="Tscrpt_reg_HTH_DeoR_CS"/>
</dbReference>
<evidence type="ECO:0000256" key="1">
    <source>
        <dbReference type="ARBA" id="ARBA00022491"/>
    </source>
</evidence>
<evidence type="ECO:0000256" key="4">
    <source>
        <dbReference type="ARBA" id="ARBA00023163"/>
    </source>
</evidence>
<dbReference type="GO" id="GO:0003700">
    <property type="term" value="F:DNA-binding transcription factor activity"/>
    <property type="evidence" value="ECO:0007669"/>
    <property type="project" value="InterPro"/>
</dbReference>
<evidence type="ECO:0000256" key="2">
    <source>
        <dbReference type="ARBA" id="ARBA00023015"/>
    </source>
</evidence>
<dbReference type="OrthoDB" id="9814815at2"/>
<keyword evidence="7" id="KW-1185">Reference proteome</keyword>
<feature type="domain" description="HTH deoR-type" evidence="5">
    <location>
        <begin position="3"/>
        <end position="58"/>
    </location>
</feature>
<dbReference type="FunFam" id="1.10.10.10:FF:000081">
    <property type="entry name" value="DeoR/GlpR family transcriptional regulator"/>
    <property type="match status" value="1"/>
</dbReference>
<dbReference type="SMART" id="SM00420">
    <property type="entry name" value="HTH_DEOR"/>
    <property type="match status" value="1"/>
</dbReference>
<evidence type="ECO:0000256" key="3">
    <source>
        <dbReference type="ARBA" id="ARBA00023125"/>
    </source>
</evidence>
<name>A0A1I0EB20_9GAMM</name>
<evidence type="ECO:0000313" key="6">
    <source>
        <dbReference type="EMBL" id="SET42076.1"/>
    </source>
</evidence>
<proteinExistence type="predicted"/>
<evidence type="ECO:0000259" key="5">
    <source>
        <dbReference type="PROSITE" id="PS51000"/>
    </source>
</evidence>
<dbReference type="PANTHER" id="PTHR30363">
    <property type="entry name" value="HTH-TYPE TRANSCRIPTIONAL REGULATOR SRLR-RELATED"/>
    <property type="match status" value="1"/>
</dbReference>
<accession>A0A1I0EB20</accession>
<dbReference type="SMART" id="SM01134">
    <property type="entry name" value="DeoRC"/>
    <property type="match status" value="1"/>
</dbReference>
<gene>
    <name evidence="6" type="ORF">SAMN02583745_02311</name>
</gene>
<dbReference type="Gene3D" id="1.10.10.10">
    <property type="entry name" value="Winged helix-like DNA-binding domain superfamily/Winged helix DNA-binding domain"/>
    <property type="match status" value="1"/>
</dbReference>
<dbReference type="InterPro" id="IPR050313">
    <property type="entry name" value="Carb_Metab_HTH_regulators"/>
</dbReference>
<keyword evidence="4" id="KW-0804">Transcription</keyword>
<dbReference type="STRING" id="1123402.SAMN02583745_02311"/>
<dbReference type="InterPro" id="IPR014036">
    <property type="entry name" value="DeoR-like_C"/>
</dbReference>
<dbReference type="Pfam" id="PF08220">
    <property type="entry name" value="HTH_DeoR"/>
    <property type="match status" value="1"/>
</dbReference>
<keyword evidence="1" id="KW-0678">Repressor</keyword>
<dbReference type="NCBIfam" id="NF008154">
    <property type="entry name" value="PRK10906.1"/>
    <property type="match status" value="1"/>
</dbReference>
<dbReference type="EMBL" id="FOHV01000024">
    <property type="protein sequence ID" value="SET42076.1"/>
    <property type="molecule type" value="Genomic_DNA"/>
</dbReference>
<dbReference type="RefSeq" id="WP_093321230.1">
    <property type="nucleotide sequence ID" value="NZ_FOHV01000024.1"/>
</dbReference>
<dbReference type="InterPro" id="IPR037171">
    <property type="entry name" value="NagB/RpiA_transferase-like"/>
</dbReference>
<keyword evidence="3" id="KW-0238">DNA-binding</keyword>